<evidence type="ECO:0000313" key="5">
    <source>
        <dbReference type="Proteomes" id="UP000076863"/>
    </source>
</evidence>
<dbReference type="InterPro" id="IPR018289">
    <property type="entry name" value="MULE_transposase_dom"/>
</dbReference>
<proteinExistence type="predicted"/>
<dbReference type="Pfam" id="PF10551">
    <property type="entry name" value="MULE"/>
    <property type="match status" value="1"/>
</dbReference>
<sequence>MAQSAFPDDVLPSEGVYNSRELLLAAINSWAKPRGYAFTTGKSSKTPNGRVKVVFACDRNKHPPNTSIERKRRTCSRGTGCKFSVLAKQSLDGTSWVLSHRPGEQYTLHNHPPSEDPSAHPAHRQLSESDTRVISGMMTSGTAPREIRTYLHNNSNTLATQQDVYNRIAATRRDLREGQSSIQALVDQLHEEGFWCQVQLDSDNRLTAIFFAHPDSISYLQCNPDVLLLDCTYKTNKHKMPLLDMVGVDACERSFCIAFAFLSGETEEDYSWALQHLRSLYKRDLPSVVLTDRCLAAMNAAATSFPFSKGLLCIWHINKAVLQHCRQYFLADGPHADKNWDDFYASWHSIVASPDESTFQENIASFENKYAEKYADAVGYIRTTWLDPFKERIVKAWVDKHLHFGNVATSRQVANGMEEVEETNTAVRAEGIHSLIKAHIKKSTLDLFDVWQAMRPAITNQLKELKYMRASQQVSVPLDVSGVLFEAIRGWVSHKALRKVLEQRQLLSKPLKAACTRTFTSTYGLPCVHTLKRLEDEGRALLLEQFHPHWHLKRDISQPQPLLEPRAVPGLLNQRGGQQLTSTRREPSASEVIEAAMRPRAQPTCSKCHTLGHTMTSRLCPLRYAELFQVPGSATESARGPANITAATTASAAVEAMLVQASTDQVEGSPIAAESALEGHIEATQALHDRKLSACTAESQTSTSQEEVADCIVVSQVVAGPMVAVQAEAVETSTAPKLRYSDPRAIYQRYVEARETWFNMQPRGSIKTNQQYRRAMHLPQRYNKAALAWCLDWKQMGKQCRMQTGSRDWTKEEMMAYLDWDKAEEDRVEAVVAAEMKNNPFSNRRGMNEIWEAAAADCAAQEALYSGN</sequence>
<name>A0A167YHL5_9HYPO</name>
<dbReference type="OrthoDB" id="4868085at2759"/>
<dbReference type="AlphaFoldDB" id="A0A167YHL5"/>
<dbReference type="Proteomes" id="UP000076863">
    <property type="component" value="Unassembled WGS sequence"/>
</dbReference>
<feature type="domain" description="MULE transposase" evidence="2">
    <location>
        <begin position="226"/>
        <end position="319"/>
    </location>
</feature>
<evidence type="ECO:0000256" key="1">
    <source>
        <dbReference type="SAM" id="MobiDB-lite"/>
    </source>
</evidence>
<organism evidence="4 5">
    <name type="scientific">Beauveria brongniartii RCEF 3172</name>
    <dbReference type="NCBI Taxonomy" id="1081107"/>
    <lineage>
        <taxon>Eukaryota</taxon>
        <taxon>Fungi</taxon>
        <taxon>Dikarya</taxon>
        <taxon>Ascomycota</taxon>
        <taxon>Pezizomycotina</taxon>
        <taxon>Sordariomycetes</taxon>
        <taxon>Hypocreomycetidae</taxon>
        <taxon>Hypocreales</taxon>
        <taxon>Cordycipitaceae</taxon>
        <taxon>Beauveria</taxon>
        <taxon>Beauveria brongniartii</taxon>
    </lineage>
</organism>
<keyword evidence="5" id="KW-1185">Reference proteome</keyword>
<comment type="caution">
    <text evidence="4">The sequence shown here is derived from an EMBL/GenBank/DDBJ whole genome shotgun (WGS) entry which is preliminary data.</text>
</comment>
<dbReference type="Pfam" id="PF15288">
    <property type="entry name" value="zf-CCHC_6"/>
    <property type="match status" value="1"/>
</dbReference>
<evidence type="ECO:0000259" key="3">
    <source>
        <dbReference type="Pfam" id="PF15288"/>
    </source>
</evidence>
<dbReference type="InterPro" id="IPR052579">
    <property type="entry name" value="Zinc_finger_SWIM"/>
</dbReference>
<feature type="domain" description="Zinc knuckle" evidence="3">
    <location>
        <begin position="605"/>
        <end position="631"/>
    </location>
</feature>
<gene>
    <name evidence="4" type="ORF">BBO_09560</name>
</gene>
<evidence type="ECO:0000259" key="2">
    <source>
        <dbReference type="Pfam" id="PF10551"/>
    </source>
</evidence>
<dbReference type="PANTHER" id="PTHR31569">
    <property type="entry name" value="SWIM-TYPE DOMAIN-CONTAINING PROTEIN"/>
    <property type="match status" value="1"/>
</dbReference>
<dbReference type="PANTHER" id="PTHR31569:SF4">
    <property type="entry name" value="SWIM-TYPE DOMAIN-CONTAINING PROTEIN"/>
    <property type="match status" value="1"/>
</dbReference>
<feature type="region of interest" description="Disordered" evidence="1">
    <location>
        <begin position="109"/>
        <end position="129"/>
    </location>
</feature>
<reference evidence="4 5" key="1">
    <citation type="journal article" date="2016" name="Genome Biol. Evol.">
        <title>Divergent and convergent evolution of fungal pathogenicity.</title>
        <authorList>
            <person name="Shang Y."/>
            <person name="Xiao G."/>
            <person name="Zheng P."/>
            <person name="Cen K."/>
            <person name="Zhan S."/>
            <person name="Wang C."/>
        </authorList>
    </citation>
    <scope>NUCLEOTIDE SEQUENCE [LARGE SCALE GENOMIC DNA]</scope>
    <source>
        <strain evidence="4 5">RCEF 3172</strain>
    </source>
</reference>
<dbReference type="EMBL" id="AZHA01000136">
    <property type="protein sequence ID" value="KZZ91355.1"/>
    <property type="molecule type" value="Genomic_DNA"/>
</dbReference>
<dbReference type="InterPro" id="IPR041670">
    <property type="entry name" value="Znf-CCHC_6"/>
</dbReference>
<evidence type="ECO:0000313" key="4">
    <source>
        <dbReference type="EMBL" id="KZZ91355.1"/>
    </source>
</evidence>
<protein>
    <submittedName>
        <fullName evidence="4">Transposase</fullName>
    </submittedName>
</protein>
<accession>A0A167YHL5</accession>